<feature type="coiled-coil region" evidence="10">
    <location>
        <begin position="226"/>
        <end position="253"/>
    </location>
</feature>
<dbReference type="GO" id="GO:0000155">
    <property type="term" value="F:phosphorelay sensor kinase activity"/>
    <property type="evidence" value="ECO:0007669"/>
    <property type="project" value="InterPro"/>
</dbReference>
<evidence type="ECO:0000256" key="9">
    <source>
        <dbReference type="ARBA" id="ARBA00023012"/>
    </source>
</evidence>
<protein>
    <recommendedName>
        <fullName evidence="2">histidine kinase</fullName>
        <ecNumber evidence="2">2.7.13.3</ecNumber>
    </recommendedName>
</protein>
<evidence type="ECO:0000256" key="4">
    <source>
        <dbReference type="ARBA" id="ARBA00022679"/>
    </source>
</evidence>
<dbReference type="EMBL" id="LSKU01000001">
    <property type="protein sequence ID" value="KXG43530.1"/>
    <property type="molecule type" value="Genomic_DNA"/>
</dbReference>
<dbReference type="PROSITE" id="PS50109">
    <property type="entry name" value="HIS_KIN"/>
    <property type="match status" value="1"/>
</dbReference>
<dbReference type="PROSITE" id="PS50112">
    <property type="entry name" value="PAS"/>
    <property type="match status" value="1"/>
</dbReference>
<dbReference type="PROSITE" id="PS50113">
    <property type="entry name" value="PAC"/>
    <property type="match status" value="1"/>
</dbReference>
<feature type="domain" description="Histidine kinase" evidence="12">
    <location>
        <begin position="384"/>
        <end position="590"/>
    </location>
</feature>
<keyword evidence="5" id="KW-0547">Nucleotide-binding</keyword>
<dbReference type="CDD" id="cd00082">
    <property type="entry name" value="HisKA"/>
    <property type="match status" value="1"/>
</dbReference>
<comment type="caution">
    <text evidence="15">The sequence shown here is derived from an EMBL/GenBank/DDBJ whole genome shotgun (WGS) entry which is preliminary data.</text>
</comment>
<evidence type="ECO:0000256" key="1">
    <source>
        <dbReference type="ARBA" id="ARBA00000085"/>
    </source>
</evidence>
<dbReference type="GO" id="GO:0005524">
    <property type="term" value="F:ATP binding"/>
    <property type="evidence" value="ECO:0007669"/>
    <property type="project" value="UniProtKB-KW"/>
</dbReference>
<comment type="catalytic activity">
    <reaction evidence="1">
        <text>ATP + protein L-histidine = ADP + protein N-phospho-L-histidine.</text>
        <dbReference type="EC" id="2.7.13.3"/>
    </reaction>
</comment>
<keyword evidence="3" id="KW-0597">Phosphoprotein</keyword>
<dbReference type="InterPro" id="IPR013767">
    <property type="entry name" value="PAS_fold"/>
</dbReference>
<dbReference type="EC" id="2.7.13.3" evidence="2"/>
<dbReference type="Proteomes" id="UP000070352">
    <property type="component" value="Unassembled WGS sequence"/>
</dbReference>
<dbReference type="STRING" id="1413211.U473_05500"/>
<gene>
    <name evidence="15" type="ORF">U473_05500</name>
</gene>
<accession>A0A135L3K5</accession>
<dbReference type="AlphaFoldDB" id="A0A135L3K5"/>
<sequence length="593" mass="68798">MTRFYSKKNNTFLLLSTGYIGTAFLQGIHGILTSTFFIKHIDKLPSITTWCYLTSRIFLPILLLLSYFSWQKEYKLWDRGKLKNYYIYVIAFIMIITSLIFSIFSPHSFFLKDHFILGNIEKTTLPFDILNNSPTFLYFFLILGYIQKGEWKNKNFDHWLILSFIFSFKAELILLFSDEIIDLAISHILKNLSYFIVLIGLIQNMHQLFSQAEVSKSQITIMYKKLRREMIERKRIERELRNSKERYRLLIEHSPDMIAVSTDGVWSYVNTTGRQLLGAIGKEKEIIGRSIYDFIHPDEHQIFAKKMKQVMTEKPCVDYVDYIERRFISLDGRVIYVEVLAIPIQYEGKSSIQIVARDIFERKKAEEMIRKSEKLSAISQLAAGIAHEIRNPLTSLKGFTQILQSSATEKEEYYQIMLSELKRIETIISELLMLAKPQEIQLQKKSVEELLQHVITLLGSKAIMANVEIVTDFESDLPMIRCEENQLKQVFINLVKNAIEAMPDGGKITIKLNRVENTNEILVTFIDEGQGIPEQLLSKLGEPFYTTKEKGTGLGLMVSHRIIKNHQGRMEFKSKQGLGTIVHIFLPAFSNEN</sequence>
<keyword evidence="4" id="KW-0808">Transferase</keyword>
<dbReference type="NCBIfam" id="TIGR00229">
    <property type="entry name" value="sensory_box"/>
    <property type="match status" value="1"/>
</dbReference>
<dbReference type="Gene3D" id="3.30.450.20">
    <property type="entry name" value="PAS domain"/>
    <property type="match status" value="1"/>
</dbReference>
<feature type="domain" description="PAS" evidence="13">
    <location>
        <begin position="243"/>
        <end position="314"/>
    </location>
</feature>
<evidence type="ECO:0000313" key="16">
    <source>
        <dbReference type="Proteomes" id="UP000070352"/>
    </source>
</evidence>
<dbReference type="FunFam" id="1.10.287.130:FF:000040">
    <property type="entry name" value="PAS domain-containing sensor histidine kinase"/>
    <property type="match status" value="1"/>
</dbReference>
<reference evidence="15 16" key="1">
    <citation type="submission" date="2016-02" db="EMBL/GenBank/DDBJ databases">
        <title>Draft Genome for Tepidibacillus decaturensis nov. sp. Strain Z9, an Anaerobic, Moderately Thermophilic and Heterotrophic Bacterium from Deep Subsurface of the Illinois Basin, USA.</title>
        <authorList>
            <person name="Dong Y."/>
            <person name="Chang J.Y."/>
            <person name="Sanford R."/>
            <person name="Fouke B.W."/>
        </authorList>
    </citation>
    <scope>NUCLEOTIDE SEQUENCE [LARGE SCALE GENOMIC DNA]</scope>
    <source>
        <strain evidence="15 16">Z9</strain>
    </source>
</reference>
<evidence type="ECO:0000259" key="13">
    <source>
        <dbReference type="PROSITE" id="PS50112"/>
    </source>
</evidence>
<evidence type="ECO:0000256" key="8">
    <source>
        <dbReference type="ARBA" id="ARBA00022969"/>
    </source>
</evidence>
<dbReference type="Gene3D" id="1.10.287.130">
    <property type="match status" value="1"/>
</dbReference>
<evidence type="ECO:0000256" key="11">
    <source>
        <dbReference type="SAM" id="Phobius"/>
    </source>
</evidence>
<evidence type="ECO:0000313" key="15">
    <source>
        <dbReference type="EMBL" id="KXG43530.1"/>
    </source>
</evidence>
<feature type="transmembrane region" description="Helical" evidence="11">
    <location>
        <begin position="44"/>
        <end position="65"/>
    </location>
</feature>
<dbReference type="PRINTS" id="PR00344">
    <property type="entry name" value="BCTRLSENSOR"/>
</dbReference>
<keyword evidence="10" id="KW-0175">Coiled coil</keyword>
<dbReference type="SUPFAM" id="SSF55785">
    <property type="entry name" value="PYP-like sensor domain (PAS domain)"/>
    <property type="match status" value="1"/>
</dbReference>
<dbReference type="SUPFAM" id="SSF47384">
    <property type="entry name" value="Homodimeric domain of signal transducing histidine kinase"/>
    <property type="match status" value="1"/>
</dbReference>
<dbReference type="PANTHER" id="PTHR43065">
    <property type="entry name" value="SENSOR HISTIDINE KINASE"/>
    <property type="match status" value="1"/>
</dbReference>
<dbReference type="SMART" id="SM00387">
    <property type="entry name" value="HATPase_c"/>
    <property type="match status" value="1"/>
</dbReference>
<keyword evidence="11" id="KW-1133">Transmembrane helix</keyword>
<dbReference type="Pfam" id="PF00512">
    <property type="entry name" value="HisKA"/>
    <property type="match status" value="1"/>
</dbReference>
<feature type="domain" description="PAC" evidence="14">
    <location>
        <begin position="321"/>
        <end position="371"/>
    </location>
</feature>
<dbReference type="Pfam" id="PF02518">
    <property type="entry name" value="HATPase_c"/>
    <property type="match status" value="1"/>
</dbReference>
<dbReference type="InterPro" id="IPR000700">
    <property type="entry name" value="PAS-assoc_C"/>
</dbReference>
<organism evidence="15 16">
    <name type="scientific">Tepidibacillus decaturensis</name>
    <dbReference type="NCBI Taxonomy" id="1413211"/>
    <lineage>
        <taxon>Bacteria</taxon>
        <taxon>Bacillati</taxon>
        <taxon>Bacillota</taxon>
        <taxon>Bacilli</taxon>
        <taxon>Bacillales</taxon>
        <taxon>Bacillaceae</taxon>
        <taxon>Tepidibacillus</taxon>
    </lineage>
</organism>
<keyword evidence="11" id="KW-0812">Transmembrane</keyword>
<dbReference type="InterPro" id="IPR036890">
    <property type="entry name" value="HATPase_C_sf"/>
</dbReference>
<proteinExistence type="predicted"/>
<evidence type="ECO:0000256" key="2">
    <source>
        <dbReference type="ARBA" id="ARBA00012438"/>
    </source>
</evidence>
<dbReference type="Pfam" id="PF00989">
    <property type="entry name" value="PAS"/>
    <property type="match status" value="1"/>
</dbReference>
<feature type="transmembrane region" description="Helical" evidence="11">
    <location>
        <begin position="158"/>
        <end position="177"/>
    </location>
</feature>
<dbReference type="GO" id="GO:0030435">
    <property type="term" value="P:sporulation resulting in formation of a cellular spore"/>
    <property type="evidence" value="ECO:0007669"/>
    <property type="project" value="UniProtKB-KW"/>
</dbReference>
<evidence type="ECO:0000256" key="5">
    <source>
        <dbReference type="ARBA" id="ARBA00022741"/>
    </source>
</evidence>
<evidence type="ECO:0000256" key="6">
    <source>
        <dbReference type="ARBA" id="ARBA00022777"/>
    </source>
</evidence>
<evidence type="ECO:0000256" key="10">
    <source>
        <dbReference type="SAM" id="Coils"/>
    </source>
</evidence>
<keyword evidence="6" id="KW-0418">Kinase</keyword>
<dbReference type="SMART" id="SM00388">
    <property type="entry name" value="HisKA"/>
    <property type="match status" value="1"/>
</dbReference>
<keyword evidence="9" id="KW-0902">Two-component regulatory system</keyword>
<dbReference type="CDD" id="cd00130">
    <property type="entry name" value="PAS"/>
    <property type="match status" value="1"/>
</dbReference>
<dbReference type="InterPro" id="IPR000014">
    <property type="entry name" value="PAS"/>
</dbReference>
<dbReference type="OrthoDB" id="9815750at2"/>
<evidence type="ECO:0000259" key="12">
    <source>
        <dbReference type="PROSITE" id="PS50109"/>
    </source>
</evidence>
<dbReference type="InterPro" id="IPR035965">
    <property type="entry name" value="PAS-like_dom_sf"/>
</dbReference>
<feature type="transmembrane region" description="Helical" evidence="11">
    <location>
        <begin position="12"/>
        <end position="38"/>
    </location>
</feature>
<evidence type="ECO:0000259" key="14">
    <source>
        <dbReference type="PROSITE" id="PS50113"/>
    </source>
</evidence>
<dbReference type="GO" id="GO:0006355">
    <property type="term" value="P:regulation of DNA-templated transcription"/>
    <property type="evidence" value="ECO:0007669"/>
    <property type="project" value="InterPro"/>
</dbReference>
<keyword evidence="11" id="KW-0472">Membrane</keyword>
<dbReference type="InterPro" id="IPR005467">
    <property type="entry name" value="His_kinase_dom"/>
</dbReference>
<keyword evidence="7" id="KW-0067">ATP-binding</keyword>
<dbReference type="CDD" id="cd00075">
    <property type="entry name" value="HATPase"/>
    <property type="match status" value="1"/>
</dbReference>
<dbReference type="InterPro" id="IPR003594">
    <property type="entry name" value="HATPase_dom"/>
</dbReference>
<dbReference type="Gene3D" id="3.30.565.10">
    <property type="entry name" value="Histidine kinase-like ATPase, C-terminal domain"/>
    <property type="match status" value="1"/>
</dbReference>
<dbReference type="SMART" id="SM00091">
    <property type="entry name" value="PAS"/>
    <property type="match status" value="1"/>
</dbReference>
<evidence type="ECO:0000256" key="7">
    <source>
        <dbReference type="ARBA" id="ARBA00022840"/>
    </source>
</evidence>
<feature type="transmembrane region" description="Helical" evidence="11">
    <location>
        <begin position="85"/>
        <end position="109"/>
    </location>
</feature>
<feature type="transmembrane region" description="Helical" evidence="11">
    <location>
        <begin position="129"/>
        <end position="146"/>
    </location>
</feature>
<name>A0A135L3K5_9BACI</name>
<dbReference type="InterPro" id="IPR003661">
    <property type="entry name" value="HisK_dim/P_dom"/>
</dbReference>
<evidence type="ECO:0000256" key="3">
    <source>
        <dbReference type="ARBA" id="ARBA00022553"/>
    </source>
</evidence>
<keyword evidence="16" id="KW-1185">Reference proteome</keyword>
<dbReference type="InterPro" id="IPR004358">
    <property type="entry name" value="Sig_transdc_His_kin-like_C"/>
</dbReference>
<dbReference type="InterPro" id="IPR036097">
    <property type="entry name" value="HisK_dim/P_sf"/>
</dbReference>
<dbReference type="SUPFAM" id="SSF55874">
    <property type="entry name" value="ATPase domain of HSP90 chaperone/DNA topoisomerase II/histidine kinase"/>
    <property type="match status" value="1"/>
</dbReference>
<keyword evidence="8" id="KW-0749">Sporulation</keyword>
<dbReference type="PANTHER" id="PTHR43065:SF34">
    <property type="entry name" value="SPORULATION KINASE A"/>
    <property type="match status" value="1"/>
</dbReference>